<dbReference type="SUPFAM" id="SSF50346">
    <property type="entry name" value="PRC-barrel domain"/>
    <property type="match status" value="1"/>
</dbReference>
<dbReference type="NCBIfam" id="TIGR02273">
    <property type="entry name" value="16S_RimM"/>
    <property type="match status" value="1"/>
</dbReference>
<dbReference type="InterPro" id="IPR011033">
    <property type="entry name" value="PRC_barrel-like_sf"/>
</dbReference>
<dbReference type="EMBL" id="UINC01082631">
    <property type="protein sequence ID" value="SVC27570.1"/>
    <property type="molecule type" value="Genomic_DNA"/>
</dbReference>
<dbReference type="PANTHER" id="PTHR33692:SF1">
    <property type="entry name" value="RIBOSOME MATURATION FACTOR RIMM"/>
    <property type="match status" value="1"/>
</dbReference>
<dbReference type="PANTHER" id="PTHR33692">
    <property type="entry name" value="RIBOSOME MATURATION FACTOR RIMM"/>
    <property type="match status" value="1"/>
</dbReference>
<name>A0A382KSX0_9ZZZZ</name>
<protein>
    <recommendedName>
        <fullName evidence="1">Ribosome maturation factor RimM PRC barrel domain-containing protein</fullName>
    </recommendedName>
</protein>
<dbReference type="Pfam" id="PF24986">
    <property type="entry name" value="PRC_RimM"/>
    <property type="match status" value="1"/>
</dbReference>
<evidence type="ECO:0000313" key="2">
    <source>
        <dbReference type="EMBL" id="SVC27570.1"/>
    </source>
</evidence>
<reference evidence="2" key="1">
    <citation type="submission" date="2018-05" db="EMBL/GenBank/DDBJ databases">
        <authorList>
            <person name="Lanie J.A."/>
            <person name="Ng W.-L."/>
            <person name="Kazmierczak K.M."/>
            <person name="Andrzejewski T.M."/>
            <person name="Davidsen T.M."/>
            <person name="Wayne K.J."/>
            <person name="Tettelin H."/>
            <person name="Glass J.I."/>
            <person name="Rusch D."/>
            <person name="Podicherti R."/>
            <person name="Tsui H.-C.T."/>
            <person name="Winkler M.E."/>
        </authorList>
    </citation>
    <scope>NUCLEOTIDE SEQUENCE</scope>
</reference>
<proteinExistence type="predicted"/>
<sequence length="133" mass="14447">VGKPLYIGFDVNLARDVKLKKVTGVDKKRRFLFEGSKNRDEAESMIGQLLFASITDADPINLISSDLLGSTVVSDSGEIIGELVDMMSLPANDVYVIARGKKEVLIPVVPEIVRSVDIQMGLVTITPMDGLLD</sequence>
<feature type="non-terminal residue" evidence="2">
    <location>
        <position position="1"/>
    </location>
</feature>
<dbReference type="GO" id="GO:0005840">
    <property type="term" value="C:ribosome"/>
    <property type="evidence" value="ECO:0007669"/>
    <property type="project" value="InterPro"/>
</dbReference>
<dbReference type="InterPro" id="IPR011961">
    <property type="entry name" value="RimM"/>
</dbReference>
<accession>A0A382KSX0</accession>
<feature type="domain" description="Ribosome maturation factor RimM PRC barrel" evidence="1">
    <location>
        <begin position="65"/>
        <end position="131"/>
    </location>
</feature>
<dbReference type="GO" id="GO:0006364">
    <property type="term" value="P:rRNA processing"/>
    <property type="evidence" value="ECO:0007669"/>
    <property type="project" value="InterPro"/>
</dbReference>
<dbReference type="AlphaFoldDB" id="A0A382KSX0"/>
<dbReference type="InterPro" id="IPR056792">
    <property type="entry name" value="PRC_RimM"/>
</dbReference>
<organism evidence="2">
    <name type="scientific">marine metagenome</name>
    <dbReference type="NCBI Taxonomy" id="408172"/>
    <lineage>
        <taxon>unclassified sequences</taxon>
        <taxon>metagenomes</taxon>
        <taxon>ecological metagenomes</taxon>
    </lineage>
</organism>
<dbReference type="GO" id="GO:0043022">
    <property type="term" value="F:ribosome binding"/>
    <property type="evidence" value="ECO:0007669"/>
    <property type="project" value="InterPro"/>
</dbReference>
<evidence type="ECO:0000259" key="1">
    <source>
        <dbReference type="Pfam" id="PF24986"/>
    </source>
</evidence>
<dbReference type="Gene3D" id="2.30.30.240">
    <property type="entry name" value="PRC-barrel domain"/>
    <property type="match status" value="1"/>
</dbReference>
<gene>
    <name evidence="2" type="ORF">METZ01_LOCUS280424</name>
</gene>